<keyword evidence="2" id="KW-1185">Reference proteome</keyword>
<dbReference type="Gramene" id="Mp8g16370.1">
    <property type="protein sequence ID" value="Mp8g16370.1.cds1"/>
    <property type="gene ID" value="Mp8g16370"/>
</dbReference>
<organism evidence="1 2">
    <name type="scientific">Marchantia polymorpha</name>
    <name type="common">Common liverwort</name>
    <name type="synonym">Marchantia aquatica</name>
    <dbReference type="NCBI Taxonomy" id="3197"/>
    <lineage>
        <taxon>Eukaryota</taxon>
        <taxon>Viridiplantae</taxon>
        <taxon>Streptophyta</taxon>
        <taxon>Embryophyta</taxon>
        <taxon>Marchantiophyta</taxon>
        <taxon>Marchantiopsida</taxon>
        <taxon>Marchantiidae</taxon>
        <taxon>Marchantiales</taxon>
        <taxon>Marchantiaceae</taxon>
        <taxon>Marchantia</taxon>
    </lineage>
</organism>
<dbReference type="AlphaFoldDB" id="A0A2R6W4N2"/>
<name>A0A2R6W4N2_MARPO</name>
<gene>
    <name evidence="1" type="ORF">MARPO_0154s0027</name>
</gene>
<sequence length="84" mass="9482">MVELSCKTTKYSKFYMTKSSATSYCIVGSSNCSPLWRQGTPRVGARSFHGCGRRSRLTGLLILVSFVWKFEGRRTSESEMEVCI</sequence>
<protein>
    <submittedName>
        <fullName evidence="1">Uncharacterized protein</fullName>
    </submittedName>
</protein>
<evidence type="ECO:0000313" key="2">
    <source>
        <dbReference type="Proteomes" id="UP000244005"/>
    </source>
</evidence>
<proteinExistence type="predicted"/>
<accession>A0A2R6W4N2</accession>
<evidence type="ECO:0000313" key="1">
    <source>
        <dbReference type="EMBL" id="PTQ28801.1"/>
    </source>
</evidence>
<dbReference type="Proteomes" id="UP000244005">
    <property type="component" value="Unassembled WGS sequence"/>
</dbReference>
<dbReference type="EMBL" id="KZ772824">
    <property type="protein sequence ID" value="PTQ28801.1"/>
    <property type="molecule type" value="Genomic_DNA"/>
</dbReference>
<reference evidence="2" key="1">
    <citation type="journal article" date="2017" name="Cell">
        <title>Insights into land plant evolution garnered from the Marchantia polymorpha genome.</title>
        <authorList>
            <person name="Bowman J.L."/>
            <person name="Kohchi T."/>
            <person name="Yamato K.T."/>
            <person name="Jenkins J."/>
            <person name="Shu S."/>
            <person name="Ishizaki K."/>
            <person name="Yamaoka S."/>
            <person name="Nishihama R."/>
            <person name="Nakamura Y."/>
            <person name="Berger F."/>
            <person name="Adam C."/>
            <person name="Aki S.S."/>
            <person name="Althoff F."/>
            <person name="Araki T."/>
            <person name="Arteaga-Vazquez M.A."/>
            <person name="Balasubrmanian S."/>
            <person name="Barry K."/>
            <person name="Bauer D."/>
            <person name="Boehm C.R."/>
            <person name="Briginshaw L."/>
            <person name="Caballero-Perez J."/>
            <person name="Catarino B."/>
            <person name="Chen F."/>
            <person name="Chiyoda S."/>
            <person name="Chovatia M."/>
            <person name="Davies K.M."/>
            <person name="Delmans M."/>
            <person name="Demura T."/>
            <person name="Dierschke T."/>
            <person name="Dolan L."/>
            <person name="Dorantes-Acosta A.E."/>
            <person name="Eklund D.M."/>
            <person name="Florent S.N."/>
            <person name="Flores-Sandoval E."/>
            <person name="Fujiyama A."/>
            <person name="Fukuzawa H."/>
            <person name="Galik B."/>
            <person name="Grimanelli D."/>
            <person name="Grimwood J."/>
            <person name="Grossniklaus U."/>
            <person name="Hamada T."/>
            <person name="Haseloff J."/>
            <person name="Hetherington A.J."/>
            <person name="Higo A."/>
            <person name="Hirakawa Y."/>
            <person name="Hundley H.N."/>
            <person name="Ikeda Y."/>
            <person name="Inoue K."/>
            <person name="Inoue S.I."/>
            <person name="Ishida S."/>
            <person name="Jia Q."/>
            <person name="Kakita M."/>
            <person name="Kanazawa T."/>
            <person name="Kawai Y."/>
            <person name="Kawashima T."/>
            <person name="Kennedy M."/>
            <person name="Kinose K."/>
            <person name="Kinoshita T."/>
            <person name="Kohara Y."/>
            <person name="Koide E."/>
            <person name="Komatsu K."/>
            <person name="Kopischke S."/>
            <person name="Kubo M."/>
            <person name="Kyozuka J."/>
            <person name="Lagercrantz U."/>
            <person name="Lin S.S."/>
            <person name="Lindquist E."/>
            <person name="Lipzen A.M."/>
            <person name="Lu C.W."/>
            <person name="De Luna E."/>
            <person name="Martienssen R.A."/>
            <person name="Minamino N."/>
            <person name="Mizutani M."/>
            <person name="Mizutani M."/>
            <person name="Mochizuki N."/>
            <person name="Monte I."/>
            <person name="Mosher R."/>
            <person name="Nagasaki H."/>
            <person name="Nakagami H."/>
            <person name="Naramoto S."/>
            <person name="Nishitani K."/>
            <person name="Ohtani M."/>
            <person name="Okamoto T."/>
            <person name="Okumura M."/>
            <person name="Phillips J."/>
            <person name="Pollak B."/>
            <person name="Reinders A."/>
            <person name="Rovekamp M."/>
            <person name="Sano R."/>
            <person name="Sawa S."/>
            <person name="Schmid M.W."/>
            <person name="Shirakawa M."/>
            <person name="Solano R."/>
            <person name="Spunde A."/>
            <person name="Suetsugu N."/>
            <person name="Sugano S."/>
            <person name="Sugiyama A."/>
            <person name="Sun R."/>
            <person name="Suzuki Y."/>
            <person name="Takenaka M."/>
            <person name="Takezawa D."/>
            <person name="Tomogane H."/>
            <person name="Tsuzuki M."/>
            <person name="Ueda T."/>
            <person name="Umeda M."/>
            <person name="Ward J.M."/>
            <person name="Watanabe Y."/>
            <person name="Yazaki K."/>
            <person name="Yokoyama R."/>
            <person name="Yoshitake Y."/>
            <person name="Yotsui I."/>
            <person name="Zachgo S."/>
            <person name="Schmutz J."/>
        </authorList>
    </citation>
    <scope>NUCLEOTIDE SEQUENCE [LARGE SCALE GENOMIC DNA]</scope>
    <source>
        <strain evidence="2">Tak-1</strain>
    </source>
</reference>